<feature type="compositionally biased region" description="Acidic residues" evidence="1">
    <location>
        <begin position="502"/>
        <end position="516"/>
    </location>
</feature>
<dbReference type="OrthoDB" id="3353107at2759"/>
<evidence type="ECO:0000313" key="4">
    <source>
        <dbReference type="EMBL" id="KAF7424827.1"/>
    </source>
</evidence>
<dbReference type="GeneID" id="59379953"/>
<sequence length="634" mass="71331">MSAQLSILQVLISGSTENIMSLPPLPPHPTQASWSPGVYDAFNRIEFIYLAAHKLLGQEAEANRLRFHSERLIEDGVPILLAMEEHAMQEGIPLEWLHSITSSVGFLIAQLDRAHTTAVNQFSLSLLSQDFMLTILYSEDTNVVVPQPVSIVSSGACGRPRKVIDPDFLHNALEGGRKISIAKLARLLNVSRQTLYTQLKEHNIHHEFDKLTNGELDTIVQKSREVRPTSGLRYLQGFLSHQGLRIQKTRISEALQRASGLGQKVKQQTVIKRRVYEVSRPNALWHIDGHHKLIHWGIVIFGVVDGYSRMITGLRASDNNRADTALSVFLEAVENHGQPSRVRGDRGRENKGIAVYMILTKGANRGSFIWGPSTRNTRVECLWVEIGTQFGQQWRAFFQRLEDQHQLDRHNPHHLWLIHVLFLNDINTDCQSFQATWNAHPIGGRGHDNSPNDLHLTGRLQHGEYHDDCDNIPPEEITAAYGVNSAETPSDPVQNNHLQHDGDEETDIETDGSDDEEQHTWGAFEETLGAEYAANFLPKIVAAPKAVSPFTENGGAVFAETLATIHQNRFLPQGFGICPEEWSSEYPGYENLRVGKRGKKDIFVALPDAIWRPRAEFWVQGLHTMQTMLYMGEA</sequence>
<dbReference type="EMBL" id="JACETU010000007">
    <property type="protein sequence ID" value="KAF7424827.1"/>
    <property type="molecule type" value="Genomic_DNA"/>
</dbReference>
<dbReference type="RefSeq" id="XP_036629018.1">
    <property type="nucleotide sequence ID" value="XM_036779629.1"/>
</dbReference>
<dbReference type="InterPro" id="IPR036397">
    <property type="entry name" value="RNaseH_sf"/>
</dbReference>
<gene>
    <name evidence="3" type="ORF">PC9H_010135</name>
    <name evidence="4" type="ORF">PC9H_010138</name>
</gene>
<dbReference type="PANTHER" id="PTHR46791">
    <property type="entry name" value="EXPRESSED PROTEIN"/>
    <property type="match status" value="1"/>
</dbReference>
<protein>
    <recommendedName>
        <fullName evidence="2">Integrase core domain-containing protein</fullName>
    </recommendedName>
</protein>
<dbReference type="PANTHER" id="PTHR46791:SF5">
    <property type="entry name" value="CLR5 DOMAIN-CONTAINING PROTEIN-RELATED"/>
    <property type="match status" value="1"/>
</dbReference>
<dbReference type="AlphaFoldDB" id="A0A8H7DQ95"/>
<dbReference type="EMBL" id="JACETU010000007">
    <property type="protein sequence ID" value="KAF7424824.1"/>
    <property type="molecule type" value="Genomic_DNA"/>
</dbReference>
<feature type="domain" description="Integrase core" evidence="2">
    <location>
        <begin position="275"/>
        <end position="463"/>
    </location>
</feature>
<dbReference type="InterPro" id="IPR012337">
    <property type="entry name" value="RNaseH-like_sf"/>
</dbReference>
<dbReference type="Proteomes" id="UP000623687">
    <property type="component" value="Unassembled WGS sequence"/>
</dbReference>
<dbReference type="Gene3D" id="3.30.420.10">
    <property type="entry name" value="Ribonuclease H-like superfamily/Ribonuclease H"/>
    <property type="match status" value="1"/>
</dbReference>
<dbReference type="VEuPathDB" id="FungiDB:PC9H_010138"/>
<accession>A0A8H7DQ95</accession>
<proteinExistence type="predicted"/>
<reference evidence="4" key="1">
    <citation type="submission" date="2019-07" db="EMBL/GenBank/DDBJ databases">
        <authorList>
            <person name="Palmer J.M."/>
        </authorList>
    </citation>
    <scope>NUCLEOTIDE SEQUENCE</scope>
    <source>
        <strain evidence="4">PC9</strain>
    </source>
</reference>
<evidence type="ECO:0000256" key="1">
    <source>
        <dbReference type="SAM" id="MobiDB-lite"/>
    </source>
</evidence>
<dbReference type="InterPro" id="IPR058913">
    <property type="entry name" value="Integrase_dom_put"/>
</dbReference>
<dbReference type="Pfam" id="PF24764">
    <property type="entry name" value="rva_4"/>
    <property type="match status" value="1"/>
</dbReference>
<dbReference type="SUPFAM" id="SSF53098">
    <property type="entry name" value="Ribonuclease H-like"/>
    <property type="match status" value="1"/>
</dbReference>
<dbReference type="GO" id="GO:0003676">
    <property type="term" value="F:nucleic acid binding"/>
    <property type="evidence" value="ECO:0007669"/>
    <property type="project" value="InterPro"/>
</dbReference>
<feature type="region of interest" description="Disordered" evidence="1">
    <location>
        <begin position="485"/>
        <end position="516"/>
    </location>
</feature>
<comment type="caution">
    <text evidence="4">The sequence shown here is derived from an EMBL/GenBank/DDBJ whole genome shotgun (WGS) entry which is preliminary data.</text>
</comment>
<feature type="compositionally biased region" description="Polar residues" evidence="1">
    <location>
        <begin position="485"/>
        <end position="497"/>
    </location>
</feature>
<keyword evidence="5" id="KW-1185">Reference proteome</keyword>
<evidence type="ECO:0000259" key="2">
    <source>
        <dbReference type="Pfam" id="PF24764"/>
    </source>
</evidence>
<name>A0A8H7DQ95_PLEOS</name>
<organism evidence="4 5">
    <name type="scientific">Pleurotus ostreatus</name>
    <name type="common">Oyster mushroom</name>
    <name type="synonym">White-rot fungus</name>
    <dbReference type="NCBI Taxonomy" id="5322"/>
    <lineage>
        <taxon>Eukaryota</taxon>
        <taxon>Fungi</taxon>
        <taxon>Dikarya</taxon>
        <taxon>Basidiomycota</taxon>
        <taxon>Agaricomycotina</taxon>
        <taxon>Agaricomycetes</taxon>
        <taxon>Agaricomycetidae</taxon>
        <taxon>Agaricales</taxon>
        <taxon>Pleurotineae</taxon>
        <taxon>Pleurotaceae</taxon>
        <taxon>Pleurotus</taxon>
    </lineage>
</organism>
<evidence type="ECO:0000313" key="3">
    <source>
        <dbReference type="EMBL" id="KAF7424824.1"/>
    </source>
</evidence>
<evidence type="ECO:0000313" key="5">
    <source>
        <dbReference type="Proteomes" id="UP000623687"/>
    </source>
</evidence>
<dbReference type="VEuPathDB" id="FungiDB:PC9H_010135"/>